<dbReference type="EMBL" id="CP009245">
    <property type="protein sequence ID" value="APT84744.1"/>
    <property type="molecule type" value="Genomic_DNA"/>
</dbReference>
<dbReference type="STRING" id="1431546.CAQU_06300"/>
<evidence type="ECO:0000256" key="2">
    <source>
        <dbReference type="ARBA" id="ARBA00023002"/>
    </source>
</evidence>
<dbReference type="Proteomes" id="UP000185478">
    <property type="component" value="Chromosome"/>
</dbReference>
<dbReference type="PANTHER" id="PTHR43669">
    <property type="entry name" value="5-KETO-D-GLUCONATE 5-REDUCTASE"/>
    <property type="match status" value="1"/>
</dbReference>
<evidence type="ECO:0000313" key="3">
    <source>
        <dbReference type="EMBL" id="APT84744.1"/>
    </source>
</evidence>
<gene>
    <name evidence="3" type="ORF">CAQU_06300</name>
</gene>
<evidence type="ECO:0000256" key="1">
    <source>
        <dbReference type="ARBA" id="ARBA00006484"/>
    </source>
</evidence>
<dbReference type="GO" id="GO:0016491">
    <property type="term" value="F:oxidoreductase activity"/>
    <property type="evidence" value="ECO:0007669"/>
    <property type="project" value="UniProtKB-KW"/>
</dbReference>
<accession>A0A1L7CFZ4</accession>
<name>A0A1L7CFZ4_9CORY</name>
<dbReference type="KEGG" id="caqu:CAQU_06300"/>
<dbReference type="InterPro" id="IPR036291">
    <property type="entry name" value="NAD(P)-bd_dom_sf"/>
</dbReference>
<comment type="similarity">
    <text evidence="1">Belongs to the short-chain dehydrogenases/reductases (SDR) family.</text>
</comment>
<proteinExistence type="inferred from homology"/>
<dbReference type="AlphaFoldDB" id="A0A1L7CFZ4"/>
<dbReference type="SUPFAM" id="SSF51735">
    <property type="entry name" value="NAD(P)-binding Rossmann-fold domains"/>
    <property type="match status" value="1"/>
</dbReference>
<keyword evidence="2" id="KW-0560">Oxidoreductase</keyword>
<reference evidence="3 4" key="1">
    <citation type="submission" date="2014-08" db="EMBL/GenBank/DDBJ databases">
        <title>Complete genome sequence of Corynebacterium aquilae S-613T(T) (=DSM 44791(T)), isolated from the choana of a healthy golden eagle.</title>
        <authorList>
            <person name="Ruckert C."/>
            <person name="Albersmeier A."/>
            <person name="Winkler A."/>
            <person name="Kalinowski J."/>
        </authorList>
    </citation>
    <scope>NUCLEOTIDE SEQUENCE [LARGE SCALE GENOMIC DNA]</scope>
    <source>
        <strain evidence="3 4">S-613</strain>
    </source>
</reference>
<dbReference type="PRINTS" id="PR00081">
    <property type="entry name" value="GDHRDH"/>
</dbReference>
<evidence type="ECO:0008006" key="5">
    <source>
        <dbReference type="Google" id="ProtNLM"/>
    </source>
</evidence>
<dbReference type="Gene3D" id="3.40.50.720">
    <property type="entry name" value="NAD(P)-binding Rossmann-like Domain"/>
    <property type="match status" value="1"/>
</dbReference>
<protein>
    <recommendedName>
        <fullName evidence="5">Oxidoreductase</fullName>
    </recommendedName>
</protein>
<keyword evidence="4" id="KW-1185">Reference proteome</keyword>
<sequence>MGEGSVLILGATSDIGGEIATLLCANRHIILAARRPEAAQQRAEQLRASGASSVEIVAFEATDIDSIVHVIRHAANQGLISCIVVAFGILGSQHDAEDDPFHAYQIAEVDYAAQVAAIMASAKVLSEQKTPATLVAFSSIAGFRARRANFVYGSTKAGVDALCQGLVDRLHSTAVQLIIARPGFVIGSMTAGMKPAPLSTTPDKVADAVVSAIASGRRGTLWIPSALRWLAYVMAVVPRGVWRRMPR</sequence>
<dbReference type="Pfam" id="PF00106">
    <property type="entry name" value="adh_short"/>
    <property type="match status" value="1"/>
</dbReference>
<dbReference type="InterPro" id="IPR002347">
    <property type="entry name" value="SDR_fam"/>
</dbReference>
<organism evidence="3 4">
    <name type="scientific">Corynebacterium aquilae DSM 44791</name>
    <dbReference type="NCBI Taxonomy" id="1431546"/>
    <lineage>
        <taxon>Bacteria</taxon>
        <taxon>Bacillati</taxon>
        <taxon>Actinomycetota</taxon>
        <taxon>Actinomycetes</taxon>
        <taxon>Mycobacteriales</taxon>
        <taxon>Corynebacteriaceae</taxon>
        <taxon>Corynebacterium</taxon>
    </lineage>
</organism>
<evidence type="ECO:0000313" key="4">
    <source>
        <dbReference type="Proteomes" id="UP000185478"/>
    </source>
</evidence>
<dbReference type="PANTHER" id="PTHR43669:SF6">
    <property type="entry name" value="DECAPRENYLPHOSPHORYL-2-KETO-BETA-D-ERYTHRO-PENTOSE REDUCTASE"/>
    <property type="match status" value="1"/>
</dbReference>